<feature type="compositionally biased region" description="Basic and acidic residues" evidence="10">
    <location>
        <begin position="71"/>
        <end position="100"/>
    </location>
</feature>
<evidence type="ECO:0000256" key="10">
    <source>
        <dbReference type="SAM" id="MobiDB-lite"/>
    </source>
</evidence>
<feature type="binding site" evidence="9">
    <location>
        <begin position="169"/>
        <end position="170"/>
    </location>
    <ligand>
        <name>S-adenosyl-L-methionine</name>
        <dbReference type="ChEBI" id="CHEBI:59789"/>
    </ligand>
</feature>
<comment type="pathway">
    <text evidence="9">tRNA modification; N(7)-methylguanine-tRNA biosynthesis.</text>
</comment>
<dbReference type="NCBIfam" id="TIGR00091">
    <property type="entry name" value="tRNA (guanosine(46)-N7)-methyltransferase TrmB"/>
    <property type="match status" value="1"/>
</dbReference>
<dbReference type="Pfam" id="PF02390">
    <property type="entry name" value="Methyltransf_4"/>
    <property type="match status" value="1"/>
</dbReference>
<dbReference type="Gene3D" id="3.40.50.150">
    <property type="entry name" value="Vaccinia Virus protein VP39"/>
    <property type="match status" value="1"/>
</dbReference>
<proteinExistence type="inferred from homology"/>
<feature type="compositionally biased region" description="Low complexity" evidence="10">
    <location>
        <begin position="16"/>
        <end position="26"/>
    </location>
</feature>
<dbReference type="InterPro" id="IPR029063">
    <property type="entry name" value="SAM-dependent_MTases_sf"/>
</dbReference>
<keyword evidence="8 9" id="KW-0539">Nucleus</keyword>
<comment type="function">
    <text evidence="9">Catalyzes the formation of N(7)-methylguanine at position 46 (m7G46) in tRNA.</text>
</comment>
<comment type="caution">
    <text evidence="11">The sequence shown here is derived from an EMBL/GenBank/DDBJ whole genome shotgun (WGS) entry which is preliminary data.</text>
</comment>
<feature type="binding site" evidence="9">
    <location>
        <position position="109"/>
    </location>
    <ligand>
        <name>S-adenosyl-L-methionine</name>
        <dbReference type="ChEBI" id="CHEBI:59789"/>
    </ligand>
</feature>
<evidence type="ECO:0000256" key="9">
    <source>
        <dbReference type="HAMAP-Rule" id="MF_03055"/>
    </source>
</evidence>
<organism evidence="11 12">
    <name type="scientific">Phialemonium thermophilum</name>
    <dbReference type="NCBI Taxonomy" id="223376"/>
    <lineage>
        <taxon>Eukaryota</taxon>
        <taxon>Fungi</taxon>
        <taxon>Dikarya</taxon>
        <taxon>Ascomycota</taxon>
        <taxon>Pezizomycotina</taxon>
        <taxon>Sordariomycetes</taxon>
        <taxon>Sordariomycetidae</taxon>
        <taxon>Cephalothecales</taxon>
        <taxon>Cephalothecaceae</taxon>
        <taxon>Phialemonium</taxon>
    </lineage>
</organism>
<dbReference type="PANTHER" id="PTHR23417:SF16">
    <property type="entry name" value="TRNA (GUANINE-N(7)-)-METHYLTRANSFERASE"/>
    <property type="match status" value="1"/>
</dbReference>
<feature type="binding site" evidence="9">
    <location>
        <position position="189"/>
    </location>
    <ligand>
        <name>S-adenosyl-L-methionine</name>
        <dbReference type="ChEBI" id="CHEBI:59789"/>
    </ligand>
</feature>
<feature type="active site" evidence="9">
    <location>
        <position position="192"/>
    </location>
</feature>
<keyword evidence="3 9" id="KW-0489">Methyltransferase</keyword>
<comment type="subunit">
    <text evidence="9">Forms a complex with TRM82.</text>
</comment>
<keyword evidence="4 9" id="KW-0808">Transferase</keyword>
<comment type="similarity">
    <text evidence="9">Belongs to the class I-like SAM-binding methyltransferase superfamily. TrmB family.</text>
</comment>
<dbReference type="PROSITE" id="PS51625">
    <property type="entry name" value="SAM_MT_TRMB"/>
    <property type="match status" value="1"/>
</dbReference>
<evidence type="ECO:0000313" key="11">
    <source>
        <dbReference type="EMBL" id="KAL1846176.1"/>
    </source>
</evidence>
<evidence type="ECO:0000256" key="6">
    <source>
        <dbReference type="ARBA" id="ARBA00022694"/>
    </source>
</evidence>
<evidence type="ECO:0000256" key="1">
    <source>
        <dbReference type="ARBA" id="ARBA00000142"/>
    </source>
</evidence>
<dbReference type="InterPro" id="IPR025763">
    <property type="entry name" value="Trm8_euk"/>
</dbReference>
<dbReference type="SUPFAM" id="SSF53335">
    <property type="entry name" value="S-adenosyl-L-methionine-dependent methyltransferases"/>
    <property type="match status" value="1"/>
</dbReference>
<accession>A0ABR3VVQ5</accession>
<gene>
    <name evidence="9" type="primary">TRM8</name>
    <name evidence="11" type="ORF">VTK73DRAFT_342</name>
</gene>
<feature type="region of interest" description="Disordered" evidence="10">
    <location>
        <begin position="70"/>
        <end position="100"/>
    </location>
</feature>
<feature type="region of interest" description="Disordered" evidence="10">
    <location>
        <begin position="1"/>
        <end position="31"/>
    </location>
</feature>
<evidence type="ECO:0000313" key="12">
    <source>
        <dbReference type="Proteomes" id="UP001586593"/>
    </source>
</evidence>
<dbReference type="Proteomes" id="UP001586593">
    <property type="component" value="Unassembled WGS sequence"/>
</dbReference>
<dbReference type="InterPro" id="IPR003358">
    <property type="entry name" value="tRNA_(Gua-N-7)_MeTrfase_Trmb"/>
</dbReference>
<evidence type="ECO:0000256" key="4">
    <source>
        <dbReference type="ARBA" id="ARBA00022679"/>
    </source>
</evidence>
<evidence type="ECO:0000256" key="5">
    <source>
        <dbReference type="ARBA" id="ARBA00022691"/>
    </source>
</evidence>
<reference evidence="11 12" key="1">
    <citation type="journal article" date="2024" name="Commun. Biol.">
        <title>Comparative genomic analysis of thermophilic fungi reveals convergent evolutionary adaptations and gene losses.</title>
        <authorList>
            <person name="Steindorff A.S."/>
            <person name="Aguilar-Pontes M.V."/>
            <person name="Robinson A.J."/>
            <person name="Andreopoulos B."/>
            <person name="LaButti K."/>
            <person name="Kuo A."/>
            <person name="Mondo S."/>
            <person name="Riley R."/>
            <person name="Otillar R."/>
            <person name="Haridas S."/>
            <person name="Lipzen A."/>
            <person name="Grimwood J."/>
            <person name="Schmutz J."/>
            <person name="Clum A."/>
            <person name="Reid I.D."/>
            <person name="Moisan M.C."/>
            <person name="Butler G."/>
            <person name="Nguyen T.T.M."/>
            <person name="Dewar K."/>
            <person name="Conant G."/>
            <person name="Drula E."/>
            <person name="Henrissat B."/>
            <person name="Hansel C."/>
            <person name="Singer S."/>
            <person name="Hutchinson M.I."/>
            <person name="de Vries R.P."/>
            <person name="Natvig D.O."/>
            <person name="Powell A.J."/>
            <person name="Tsang A."/>
            <person name="Grigoriev I.V."/>
        </authorList>
    </citation>
    <scope>NUCLEOTIDE SEQUENCE [LARGE SCALE GENOMIC DNA]</scope>
    <source>
        <strain evidence="11 12">ATCC 24622</strain>
    </source>
</reference>
<dbReference type="EMBL" id="JAZHXJ010001049">
    <property type="protein sequence ID" value="KAL1846176.1"/>
    <property type="molecule type" value="Genomic_DNA"/>
</dbReference>
<evidence type="ECO:0000256" key="2">
    <source>
        <dbReference type="ARBA" id="ARBA00022555"/>
    </source>
</evidence>
<protein>
    <recommendedName>
        <fullName evidence="9">tRNA (guanine-N(7)-)-methyltransferase</fullName>
        <ecNumber evidence="9">2.1.1.33</ecNumber>
    </recommendedName>
    <alternativeName>
        <fullName evidence="9">Transfer RNA methyltransferase 8</fullName>
    </alternativeName>
    <alternativeName>
        <fullName evidence="9">tRNA (guanine(46)-N(7))-methyltransferase</fullName>
    </alternativeName>
    <alternativeName>
        <fullName evidence="9">tRNA(m7G46)-methyltransferase</fullName>
    </alternativeName>
</protein>
<dbReference type="PANTHER" id="PTHR23417">
    <property type="entry name" value="3-DEOXY-D-MANNO-OCTULOSONIC-ACID TRANSFERASE/TRNA GUANINE-N 7 - -METHYLTRANSFERASE"/>
    <property type="match status" value="1"/>
</dbReference>
<keyword evidence="6 9" id="KW-0819">tRNA processing</keyword>
<keyword evidence="5 9" id="KW-0949">S-adenosyl-L-methionine</keyword>
<sequence>MASARGKRQKREDYRAAQLRQDAAAAGLPRKKFYRQRAHANPFSDHRLIYPSRPEDMDWSSLFPGFVADGQPDHEGAEAHDEASRSDEPETEPRRPRRLTKEVEVADIGCGFGGLLVALAPVMPDTLILGLEIRVQVTQFVQDKIRALRSQSRDDGARAYQNIACLRANAMKFLPNFFRKAQLAKMFICFPDPHFKTRKHKQRIVSATLNSEYAYVLRPGGVVYTITDVLDLHEWIVQHFEAHPSFARVPEPEQEADPCVALMRTETEEGKKVERVKGDKYVALFRRLEDPPW</sequence>
<keyword evidence="7 9" id="KW-0694">RNA-binding</keyword>
<dbReference type="HAMAP" id="MF_03055">
    <property type="entry name" value="tRNA_methyltr_TrmB_euk"/>
    <property type="match status" value="1"/>
</dbReference>
<evidence type="ECO:0000256" key="7">
    <source>
        <dbReference type="ARBA" id="ARBA00022884"/>
    </source>
</evidence>
<feature type="binding site" evidence="9">
    <location>
        <begin position="267"/>
        <end position="269"/>
    </location>
    <ligand>
        <name>S-adenosyl-L-methionine</name>
        <dbReference type="ChEBI" id="CHEBI:59789"/>
    </ligand>
</feature>
<comment type="subcellular location">
    <subcellularLocation>
        <location evidence="9">Nucleus</location>
    </subcellularLocation>
</comment>
<keyword evidence="2 9" id="KW-0820">tRNA-binding</keyword>
<dbReference type="EC" id="2.1.1.33" evidence="9"/>
<feature type="binding site" evidence="9">
    <location>
        <begin position="132"/>
        <end position="133"/>
    </location>
    <ligand>
        <name>S-adenosyl-L-methionine</name>
        <dbReference type="ChEBI" id="CHEBI:59789"/>
    </ligand>
</feature>
<comment type="catalytic activity">
    <reaction evidence="1 9">
        <text>guanosine(46) in tRNA + S-adenosyl-L-methionine = N(7)-methylguanosine(46) in tRNA + S-adenosyl-L-homocysteine</text>
        <dbReference type="Rhea" id="RHEA:42708"/>
        <dbReference type="Rhea" id="RHEA-COMP:10188"/>
        <dbReference type="Rhea" id="RHEA-COMP:10189"/>
        <dbReference type="ChEBI" id="CHEBI:57856"/>
        <dbReference type="ChEBI" id="CHEBI:59789"/>
        <dbReference type="ChEBI" id="CHEBI:74269"/>
        <dbReference type="ChEBI" id="CHEBI:74480"/>
        <dbReference type="EC" id="2.1.1.33"/>
    </reaction>
</comment>
<evidence type="ECO:0000256" key="8">
    <source>
        <dbReference type="ARBA" id="ARBA00023242"/>
    </source>
</evidence>
<name>A0ABR3VVQ5_9PEZI</name>
<keyword evidence="12" id="KW-1185">Reference proteome</keyword>
<evidence type="ECO:0000256" key="3">
    <source>
        <dbReference type="ARBA" id="ARBA00022603"/>
    </source>
</evidence>
<dbReference type="CDD" id="cd02440">
    <property type="entry name" value="AdoMet_MTases"/>
    <property type="match status" value="1"/>
</dbReference>